<proteinExistence type="predicted"/>
<dbReference type="AlphaFoldDB" id="A0A9D9IB38"/>
<accession>A0A9D9IB38</accession>
<comment type="caution">
    <text evidence="2">The sequence shown here is derived from an EMBL/GenBank/DDBJ whole genome shotgun (WGS) entry which is preliminary data.</text>
</comment>
<dbReference type="InterPro" id="IPR002716">
    <property type="entry name" value="PIN_dom"/>
</dbReference>
<gene>
    <name evidence="2" type="ORF">IAA72_06130</name>
</gene>
<dbReference type="EMBL" id="JADIMF010000096">
    <property type="protein sequence ID" value="MBO8469342.1"/>
    <property type="molecule type" value="Genomic_DNA"/>
</dbReference>
<organism evidence="2 3">
    <name type="scientific">Candidatus Ornithospirochaeta stercoravium</name>
    <dbReference type="NCBI Taxonomy" id="2840897"/>
    <lineage>
        <taxon>Bacteria</taxon>
        <taxon>Pseudomonadati</taxon>
        <taxon>Spirochaetota</taxon>
        <taxon>Spirochaetia</taxon>
        <taxon>Spirochaetales</taxon>
        <taxon>Spirochaetaceae</taxon>
        <taxon>Spirochaetaceae incertae sedis</taxon>
        <taxon>Candidatus Ornithospirochaeta</taxon>
    </lineage>
</organism>
<sequence>MRRIADTNILVRYLTGDDAKAAAKATEIIRNGVEVIPETISEVLYVLTSKILYAIPRPDAAKAIIALLDDISIDRETTIRNALNIFGETRLDYVDCLLIAEGLSADTEIMSFDRKLLNELKRRVQTS</sequence>
<evidence type="ECO:0000313" key="2">
    <source>
        <dbReference type="EMBL" id="MBO8469342.1"/>
    </source>
</evidence>
<dbReference type="InterPro" id="IPR029060">
    <property type="entry name" value="PIN-like_dom_sf"/>
</dbReference>
<dbReference type="Gene3D" id="3.40.50.1010">
    <property type="entry name" value="5'-nuclease"/>
    <property type="match status" value="1"/>
</dbReference>
<evidence type="ECO:0000313" key="3">
    <source>
        <dbReference type="Proteomes" id="UP000810292"/>
    </source>
</evidence>
<name>A0A9D9IB38_9SPIO</name>
<protein>
    <submittedName>
        <fullName evidence="2">PIN domain-containing protein</fullName>
    </submittedName>
</protein>
<dbReference type="SUPFAM" id="SSF88723">
    <property type="entry name" value="PIN domain-like"/>
    <property type="match status" value="1"/>
</dbReference>
<dbReference type="Pfam" id="PF01850">
    <property type="entry name" value="PIN"/>
    <property type="match status" value="1"/>
</dbReference>
<feature type="domain" description="PIN" evidence="1">
    <location>
        <begin position="5"/>
        <end position="116"/>
    </location>
</feature>
<dbReference type="Proteomes" id="UP000810292">
    <property type="component" value="Unassembled WGS sequence"/>
</dbReference>
<evidence type="ECO:0000259" key="1">
    <source>
        <dbReference type="Pfam" id="PF01850"/>
    </source>
</evidence>
<reference evidence="2" key="1">
    <citation type="submission" date="2020-10" db="EMBL/GenBank/DDBJ databases">
        <authorList>
            <person name="Gilroy R."/>
        </authorList>
    </citation>
    <scope>NUCLEOTIDE SEQUENCE</scope>
    <source>
        <strain evidence="2">14700</strain>
    </source>
</reference>
<reference evidence="2" key="2">
    <citation type="journal article" date="2021" name="PeerJ">
        <title>Extensive microbial diversity within the chicken gut microbiome revealed by metagenomics and culture.</title>
        <authorList>
            <person name="Gilroy R."/>
            <person name="Ravi A."/>
            <person name="Getino M."/>
            <person name="Pursley I."/>
            <person name="Horton D.L."/>
            <person name="Alikhan N.F."/>
            <person name="Baker D."/>
            <person name="Gharbi K."/>
            <person name="Hall N."/>
            <person name="Watson M."/>
            <person name="Adriaenssens E.M."/>
            <person name="Foster-Nyarko E."/>
            <person name="Jarju S."/>
            <person name="Secka A."/>
            <person name="Antonio M."/>
            <person name="Oren A."/>
            <person name="Chaudhuri R.R."/>
            <person name="La Ragione R."/>
            <person name="Hildebrand F."/>
            <person name="Pallen M.J."/>
        </authorList>
    </citation>
    <scope>NUCLEOTIDE SEQUENCE</scope>
    <source>
        <strain evidence="2">14700</strain>
    </source>
</reference>